<sequence>DAGEALCIMGNHEFNALGWSTPAAPGSGRQYVREHTPRHARLIKETLEQFEGHDADWRDFLGWFQQLPLFLDAGRFRMVHACWDGELIATLRRQFPDGRISEAFLQESAEPGSFADL</sequence>
<dbReference type="Gene3D" id="3.60.21.10">
    <property type="match status" value="1"/>
</dbReference>
<reference evidence="1 2" key="1">
    <citation type="submission" date="2018-07" db="EMBL/GenBank/DDBJ databases">
        <title>Mechanisms of high-level aminoglycoside resistance among Gram-negative pathogens in Brazil.</title>
        <authorList>
            <person name="Ballaben A.S."/>
            <person name="Darini A.L.C."/>
            <person name="Doi Y."/>
        </authorList>
    </citation>
    <scope>NUCLEOTIDE SEQUENCE [LARGE SCALE GENOMIC DNA]</scope>
    <source>
        <strain evidence="1 2">B2-305</strain>
    </source>
</reference>
<feature type="non-terminal residue" evidence="1">
    <location>
        <position position="117"/>
    </location>
</feature>
<evidence type="ECO:0000313" key="2">
    <source>
        <dbReference type="Proteomes" id="UP000253594"/>
    </source>
</evidence>
<protein>
    <submittedName>
        <fullName evidence="1">Serine/threonine protein phosphatase</fullName>
    </submittedName>
</protein>
<gene>
    <name evidence="1" type="ORF">DT376_40305</name>
</gene>
<organism evidence="1 2">
    <name type="scientific">Pseudomonas aeruginosa</name>
    <dbReference type="NCBI Taxonomy" id="287"/>
    <lineage>
        <taxon>Bacteria</taxon>
        <taxon>Pseudomonadati</taxon>
        <taxon>Pseudomonadota</taxon>
        <taxon>Gammaproteobacteria</taxon>
        <taxon>Pseudomonadales</taxon>
        <taxon>Pseudomonadaceae</taxon>
        <taxon>Pseudomonas</taxon>
    </lineage>
</organism>
<proteinExistence type="predicted"/>
<accession>A0A367LWA5</accession>
<dbReference type="Proteomes" id="UP000253594">
    <property type="component" value="Unassembled WGS sequence"/>
</dbReference>
<dbReference type="AlphaFoldDB" id="A0A367LWA5"/>
<dbReference type="SUPFAM" id="SSF56300">
    <property type="entry name" value="Metallo-dependent phosphatases"/>
    <property type="match status" value="1"/>
</dbReference>
<comment type="caution">
    <text evidence="1">The sequence shown here is derived from an EMBL/GenBank/DDBJ whole genome shotgun (WGS) entry which is preliminary data.</text>
</comment>
<dbReference type="InterPro" id="IPR029052">
    <property type="entry name" value="Metallo-depent_PP-like"/>
</dbReference>
<feature type="non-terminal residue" evidence="1">
    <location>
        <position position="1"/>
    </location>
</feature>
<name>A0A367LWA5_PSEAI</name>
<evidence type="ECO:0000313" key="1">
    <source>
        <dbReference type="EMBL" id="RCI69372.1"/>
    </source>
</evidence>
<dbReference type="EMBL" id="QORE01003144">
    <property type="protein sequence ID" value="RCI69372.1"/>
    <property type="molecule type" value="Genomic_DNA"/>
</dbReference>